<dbReference type="EMBL" id="CP001738">
    <property type="protein sequence ID" value="ACY97419.1"/>
    <property type="molecule type" value="Genomic_DNA"/>
</dbReference>
<dbReference type="InterPro" id="IPR008271">
    <property type="entry name" value="Ser/Thr_kinase_AS"/>
</dbReference>
<gene>
    <name evidence="13" type="ordered locus">Tcur_1846</name>
</gene>
<feature type="domain" description="Fibronectin type-III" evidence="12">
    <location>
        <begin position="460"/>
        <end position="555"/>
    </location>
</feature>
<evidence type="ECO:0000256" key="4">
    <source>
        <dbReference type="ARBA" id="ARBA00022741"/>
    </source>
</evidence>
<dbReference type="PANTHER" id="PTHR43289:SF6">
    <property type="entry name" value="SERINE_THREONINE-PROTEIN KINASE NEKL-3"/>
    <property type="match status" value="1"/>
</dbReference>
<organism evidence="13 14">
    <name type="scientific">Thermomonospora curvata (strain ATCC 19995 / DSM 43183 / JCM 3096 / KCTC 9072 / NBRC 15933 / NCIMB 10081 / Henssen B9)</name>
    <dbReference type="NCBI Taxonomy" id="471852"/>
    <lineage>
        <taxon>Bacteria</taxon>
        <taxon>Bacillati</taxon>
        <taxon>Actinomycetota</taxon>
        <taxon>Actinomycetes</taxon>
        <taxon>Streptosporangiales</taxon>
        <taxon>Thermomonosporaceae</taxon>
        <taxon>Thermomonospora</taxon>
    </lineage>
</organism>
<evidence type="ECO:0000256" key="7">
    <source>
        <dbReference type="ARBA" id="ARBA00023295"/>
    </source>
</evidence>
<dbReference type="CDD" id="cd14014">
    <property type="entry name" value="STKc_PknB_like"/>
    <property type="match status" value="1"/>
</dbReference>
<dbReference type="GO" id="GO:0000272">
    <property type="term" value="P:polysaccharide catabolic process"/>
    <property type="evidence" value="ECO:0007669"/>
    <property type="project" value="UniProtKB-KW"/>
</dbReference>
<dbReference type="KEGG" id="tcu:Tcur_1846"/>
<evidence type="ECO:0000313" key="14">
    <source>
        <dbReference type="Proteomes" id="UP000001918"/>
    </source>
</evidence>
<dbReference type="Gene3D" id="3.30.200.20">
    <property type="entry name" value="Phosphorylase Kinase, domain 1"/>
    <property type="match status" value="1"/>
</dbReference>
<keyword evidence="8" id="KW-0624">Polysaccharide degradation</keyword>
<protein>
    <recommendedName>
        <fullName evidence="1">non-specific serine/threonine protein kinase</fullName>
        <ecNumber evidence="1">2.7.11.1</ecNumber>
    </recommendedName>
</protein>
<feature type="compositionally biased region" description="Low complexity" evidence="10">
    <location>
        <begin position="310"/>
        <end position="320"/>
    </location>
</feature>
<dbReference type="PROSITE" id="PS50853">
    <property type="entry name" value="FN3"/>
    <property type="match status" value="1"/>
</dbReference>
<dbReference type="PANTHER" id="PTHR43289">
    <property type="entry name" value="MITOGEN-ACTIVATED PROTEIN KINASE KINASE KINASE 20-RELATED"/>
    <property type="match status" value="1"/>
</dbReference>
<keyword evidence="4 9" id="KW-0547">Nucleotide-binding</keyword>
<dbReference type="eggNOG" id="COG0515">
    <property type="taxonomic scope" value="Bacteria"/>
</dbReference>
<evidence type="ECO:0000256" key="3">
    <source>
        <dbReference type="ARBA" id="ARBA00022679"/>
    </source>
</evidence>
<evidence type="ECO:0000259" key="12">
    <source>
        <dbReference type="PROSITE" id="PS50853"/>
    </source>
</evidence>
<dbReference type="SMART" id="SM00060">
    <property type="entry name" value="FN3"/>
    <property type="match status" value="1"/>
</dbReference>
<dbReference type="InterPro" id="IPR000719">
    <property type="entry name" value="Prot_kinase_dom"/>
</dbReference>
<dbReference type="HOGENOM" id="CLU_000288_129_0_11"/>
<keyword evidence="2 13" id="KW-0723">Serine/threonine-protein kinase</keyword>
<dbReference type="GO" id="GO:0004674">
    <property type="term" value="F:protein serine/threonine kinase activity"/>
    <property type="evidence" value="ECO:0007669"/>
    <property type="project" value="UniProtKB-KW"/>
</dbReference>
<evidence type="ECO:0000313" key="13">
    <source>
        <dbReference type="EMBL" id="ACY97419.1"/>
    </source>
</evidence>
<evidence type="ECO:0000259" key="11">
    <source>
        <dbReference type="PROSITE" id="PS50011"/>
    </source>
</evidence>
<name>D1ACT0_THECD</name>
<evidence type="ECO:0000256" key="10">
    <source>
        <dbReference type="SAM" id="MobiDB-lite"/>
    </source>
</evidence>
<reference evidence="13 14" key="1">
    <citation type="journal article" date="2011" name="Stand. Genomic Sci.">
        <title>Complete genome sequence of Thermomonospora curvata type strain (B9).</title>
        <authorList>
            <person name="Chertkov O."/>
            <person name="Sikorski J."/>
            <person name="Nolan M."/>
            <person name="Lapidus A."/>
            <person name="Lucas S."/>
            <person name="Del Rio T.G."/>
            <person name="Tice H."/>
            <person name="Cheng J.F."/>
            <person name="Goodwin L."/>
            <person name="Pitluck S."/>
            <person name="Liolios K."/>
            <person name="Ivanova N."/>
            <person name="Mavromatis K."/>
            <person name="Mikhailova N."/>
            <person name="Ovchinnikova G."/>
            <person name="Pati A."/>
            <person name="Chen A."/>
            <person name="Palaniappan K."/>
            <person name="Djao O.D."/>
            <person name="Land M."/>
            <person name="Hauser L."/>
            <person name="Chang Y.J."/>
            <person name="Jeffries C.D."/>
            <person name="Brettin T."/>
            <person name="Han C."/>
            <person name="Detter J.C."/>
            <person name="Rohde M."/>
            <person name="Goker M."/>
            <person name="Woyke T."/>
            <person name="Bristow J."/>
            <person name="Eisen J.A."/>
            <person name="Markowitz V."/>
            <person name="Hugenholtz P."/>
            <person name="Klenk H.P."/>
            <person name="Kyrpides N.C."/>
        </authorList>
    </citation>
    <scope>NUCLEOTIDE SEQUENCE [LARGE SCALE GENOMIC DNA]</scope>
    <source>
        <strain evidence="14">ATCC 19995 / DSM 43183 / JCM 3096 / KCTC 9072 / NBRC 15933 / NCIMB 10081 / Henssen B9</strain>
    </source>
</reference>
<evidence type="ECO:0000256" key="2">
    <source>
        <dbReference type="ARBA" id="ARBA00022527"/>
    </source>
</evidence>
<keyword evidence="14" id="KW-1185">Reference proteome</keyword>
<dbReference type="PROSITE" id="PS00107">
    <property type="entry name" value="PROTEIN_KINASE_ATP"/>
    <property type="match status" value="1"/>
</dbReference>
<evidence type="ECO:0000256" key="9">
    <source>
        <dbReference type="PROSITE-ProRule" id="PRU10141"/>
    </source>
</evidence>
<feature type="region of interest" description="Disordered" evidence="10">
    <location>
        <begin position="355"/>
        <end position="394"/>
    </location>
</feature>
<dbReference type="SMART" id="SM00220">
    <property type="entry name" value="S_TKc"/>
    <property type="match status" value="1"/>
</dbReference>
<keyword evidence="5 13" id="KW-0418">Kinase</keyword>
<dbReference type="SUPFAM" id="SSF49265">
    <property type="entry name" value="Fibronectin type III"/>
    <property type="match status" value="1"/>
</dbReference>
<proteinExistence type="predicted"/>
<dbReference type="PROSITE" id="PS00108">
    <property type="entry name" value="PROTEIN_KINASE_ST"/>
    <property type="match status" value="1"/>
</dbReference>
<dbReference type="CDD" id="cd00063">
    <property type="entry name" value="FN3"/>
    <property type="match status" value="1"/>
</dbReference>
<evidence type="ECO:0000256" key="5">
    <source>
        <dbReference type="ARBA" id="ARBA00022777"/>
    </source>
</evidence>
<feature type="region of interest" description="Disordered" evidence="10">
    <location>
        <begin position="285"/>
        <end position="320"/>
    </location>
</feature>
<accession>D1ACT0</accession>
<dbReference type="Proteomes" id="UP000001918">
    <property type="component" value="Chromosome"/>
</dbReference>
<feature type="domain" description="Protein kinase" evidence="11">
    <location>
        <begin position="8"/>
        <end position="271"/>
    </location>
</feature>
<dbReference type="EC" id="2.7.11.1" evidence="1"/>
<dbReference type="InterPro" id="IPR011009">
    <property type="entry name" value="Kinase-like_dom_sf"/>
</dbReference>
<keyword evidence="6 9" id="KW-0067">ATP-binding</keyword>
<feature type="binding site" evidence="9">
    <location>
        <position position="37"/>
    </location>
    <ligand>
        <name>ATP</name>
        <dbReference type="ChEBI" id="CHEBI:30616"/>
    </ligand>
</feature>
<dbReference type="Gene3D" id="1.10.510.10">
    <property type="entry name" value="Transferase(Phosphotransferase) domain 1"/>
    <property type="match status" value="1"/>
</dbReference>
<dbReference type="SUPFAM" id="SSF56112">
    <property type="entry name" value="Protein kinase-like (PK-like)"/>
    <property type="match status" value="1"/>
</dbReference>
<sequence>MIEDVPGYRILEKVGEGGFSVVYRAYQERLDRQVALKVLSVGAVGAVAMNRFQHECRITGRLTGHPNVVTVLETGWTGAGRPYVAMEYFEQGSLLDRLRREGPLPVPDVLRIGVKMAGALAATHENGVLHRDVKPQNILVSRYGEPALTDFGIALLIGSPDEGHSPAFTPHHAAPEVLAGGPPGVPADLYSLGSTLYQLLAGLPAFQGPPGEDLAAFTRRVLQESPPPIPRPDVPAPVREAIGTAMAKAPERRFTSAVAMARRLQQVQGELGLPVTDLAHSPVEVTELGPLPGDRPSSPLPQVAAPPPAAVRLSPASAPRLSPQELEELVFHQNDEPAGGPAPDAAATGPMAVAGEQAARDNGRQEAEPAAGPPQRRQKTAGARPAEEPEYRPSRRVAAGTVILVGGMVGGIVTAGAMSDNGTSARAGRAAVAPRTGTPTAQPRPDRSAPVTQAQVRAAAPRRLQLVSDRRTWVRLRWSLPEPSRRLPIVVLPSPRDGRRMISAGRGATGVRVDRLRPGTGYCFRVGAMLRTASAGGGRALVAWSEPLCIRTVRPQNT</sequence>
<evidence type="ECO:0000256" key="1">
    <source>
        <dbReference type="ARBA" id="ARBA00012513"/>
    </source>
</evidence>
<dbReference type="InterPro" id="IPR017441">
    <property type="entry name" value="Protein_kinase_ATP_BS"/>
</dbReference>
<keyword evidence="7" id="KW-0378">Hydrolase</keyword>
<dbReference type="STRING" id="471852.Tcur_1846"/>
<dbReference type="Pfam" id="PF00069">
    <property type="entry name" value="Pkinase"/>
    <property type="match status" value="1"/>
</dbReference>
<evidence type="ECO:0000256" key="8">
    <source>
        <dbReference type="ARBA" id="ARBA00023326"/>
    </source>
</evidence>
<feature type="region of interest" description="Disordered" evidence="10">
    <location>
        <begin position="422"/>
        <end position="457"/>
    </location>
</feature>
<dbReference type="RefSeq" id="WP_012852203.1">
    <property type="nucleotide sequence ID" value="NC_013510.1"/>
</dbReference>
<dbReference type="GO" id="GO:0016798">
    <property type="term" value="F:hydrolase activity, acting on glycosyl bonds"/>
    <property type="evidence" value="ECO:0007669"/>
    <property type="project" value="UniProtKB-KW"/>
</dbReference>
<keyword evidence="8" id="KW-0119">Carbohydrate metabolism</keyword>
<feature type="compositionally biased region" description="Basic and acidic residues" evidence="10">
    <location>
        <begin position="358"/>
        <end position="367"/>
    </location>
</feature>
<keyword evidence="7" id="KW-0326">Glycosidase</keyword>
<dbReference type="InterPro" id="IPR036116">
    <property type="entry name" value="FN3_sf"/>
</dbReference>
<keyword evidence="3" id="KW-0808">Transferase</keyword>
<dbReference type="AlphaFoldDB" id="D1ACT0"/>
<evidence type="ECO:0000256" key="6">
    <source>
        <dbReference type="ARBA" id="ARBA00022840"/>
    </source>
</evidence>
<dbReference type="GO" id="GO:0005524">
    <property type="term" value="F:ATP binding"/>
    <property type="evidence" value="ECO:0007669"/>
    <property type="project" value="UniProtKB-UniRule"/>
</dbReference>
<dbReference type="PROSITE" id="PS50011">
    <property type="entry name" value="PROTEIN_KINASE_DOM"/>
    <property type="match status" value="1"/>
</dbReference>
<dbReference type="InterPro" id="IPR003961">
    <property type="entry name" value="FN3_dom"/>
</dbReference>